<accession>A0A927F8V3</accession>
<dbReference type="SUPFAM" id="SSF74653">
    <property type="entry name" value="TolA/TonB C-terminal domain"/>
    <property type="match status" value="1"/>
</dbReference>
<evidence type="ECO:0000256" key="1">
    <source>
        <dbReference type="SAM" id="SignalP"/>
    </source>
</evidence>
<reference evidence="2" key="1">
    <citation type="submission" date="2020-09" db="EMBL/GenBank/DDBJ databases">
        <title>Pelagicoccus enzymogenes sp. nov. with an EPS production, isolated from marine sediment.</title>
        <authorList>
            <person name="Feng X."/>
        </authorList>
    </citation>
    <scope>NUCLEOTIDE SEQUENCE</scope>
    <source>
        <strain evidence="2">NFK12</strain>
    </source>
</reference>
<keyword evidence="3" id="KW-1185">Reference proteome</keyword>
<gene>
    <name evidence="2" type="ORF">IEN85_07325</name>
</gene>
<organism evidence="2 3">
    <name type="scientific">Pelagicoccus enzymogenes</name>
    <dbReference type="NCBI Taxonomy" id="2773457"/>
    <lineage>
        <taxon>Bacteria</taxon>
        <taxon>Pseudomonadati</taxon>
        <taxon>Verrucomicrobiota</taxon>
        <taxon>Opitutia</taxon>
        <taxon>Puniceicoccales</taxon>
        <taxon>Pelagicoccaceae</taxon>
        <taxon>Pelagicoccus</taxon>
    </lineage>
</organism>
<comment type="caution">
    <text evidence="2">The sequence shown here is derived from an EMBL/GenBank/DDBJ whole genome shotgun (WGS) entry which is preliminary data.</text>
</comment>
<proteinExistence type="predicted"/>
<dbReference type="RefSeq" id="WP_191616433.1">
    <property type="nucleotide sequence ID" value="NZ_JACYFG010000007.1"/>
</dbReference>
<evidence type="ECO:0000313" key="3">
    <source>
        <dbReference type="Proteomes" id="UP000622317"/>
    </source>
</evidence>
<evidence type="ECO:0000313" key="2">
    <source>
        <dbReference type="EMBL" id="MBD5779300.1"/>
    </source>
</evidence>
<dbReference type="Proteomes" id="UP000622317">
    <property type="component" value="Unassembled WGS sequence"/>
</dbReference>
<dbReference type="AlphaFoldDB" id="A0A927F8V3"/>
<protein>
    <submittedName>
        <fullName evidence="2">Energy transducer TonB</fullName>
    </submittedName>
</protein>
<feature type="chain" id="PRO_5037549428" evidence="1">
    <location>
        <begin position="23"/>
        <end position="259"/>
    </location>
</feature>
<dbReference type="EMBL" id="JACYFG010000007">
    <property type="protein sequence ID" value="MBD5779300.1"/>
    <property type="molecule type" value="Genomic_DNA"/>
</dbReference>
<dbReference type="Gene3D" id="3.30.1150.10">
    <property type="match status" value="2"/>
</dbReference>
<sequence length="259" mass="29664">MNRHPKNALLCILLLLQAGLLAEPEQEIVRYRADSQAQLEFQITQTKDPIFPNSLKLRGFMEGNATFAIFINQFGELEDFLLVEASHIDFAKAAEKAIPDWRFSVPRVDGEVAAIASKIRINFERGNGVVYETIGYEPLLPGSQLIKRDSESYRVYTLDELDSIPIPSYIAKPSFHDEMLEERNVVNAVFQFYIDTEGNVRIPTLREADDLVDERLLLIAQEALLQWKFEPPMRDNRPVVARAAQPFRFKKKDSRLPGR</sequence>
<name>A0A927F8V3_9BACT</name>
<feature type="signal peptide" evidence="1">
    <location>
        <begin position="1"/>
        <end position="22"/>
    </location>
</feature>
<keyword evidence="1" id="KW-0732">Signal</keyword>